<keyword evidence="4" id="KW-0833">Ubl conjugation pathway</keyword>
<name>Q231U8_TETTS</name>
<gene>
    <name evidence="10" type="ORF">TTHERM_00736470</name>
</gene>
<keyword evidence="6" id="KW-0131">Cell cycle</keyword>
<evidence type="ECO:0000259" key="9">
    <source>
        <dbReference type="Pfam" id="PF04049"/>
    </source>
</evidence>
<dbReference type="OrthoDB" id="659at2759"/>
<dbReference type="Pfam" id="PF04049">
    <property type="entry name" value="ANAPC8"/>
    <property type="match status" value="1"/>
</dbReference>
<dbReference type="GO" id="GO:0016567">
    <property type="term" value="P:protein ubiquitination"/>
    <property type="evidence" value="ECO:0007669"/>
    <property type="project" value="TreeGrafter"/>
</dbReference>
<evidence type="ECO:0000313" key="11">
    <source>
        <dbReference type="Proteomes" id="UP000009168"/>
    </source>
</evidence>
<organism evidence="10 11">
    <name type="scientific">Tetrahymena thermophila (strain SB210)</name>
    <dbReference type="NCBI Taxonomy" id="312017"/>
    <lineage>
        <taxon>Eukaryota</taxon>
        <taxon>Sar</taxon>
        <taxon>Alveolata</taxon>
        <taxon>Ciliophora</taxon>
        <taxon>Intramacronucleata</taxon>
        <taxon>Oligohymenophorea</taxon>
        <taxon>Hymenostomatida</taxon>
        <taxon>Tetrahymenina</taxon>
        <taxon>Tetrahymenidae</taxon>
        <taxon>Tetrahymena</taxon>
    </lineage>
</organism>
<evidence type="ECO:0000256" key="8">
    <source>
        <dbReference type="SAM" id="MobiDB-lite"/>
    </source>
</evidence>
<feature type="repeat" description="TPR" evidence="7">
    <location>
        <begin position="380"/>
        <end position="413"/>
    </location>
</feature>
<feature type="region of interest" description="Disordered" evidence="8">
    <location>
        <begin position="642"/>
        <end position="665"/>
    </location>
</feature>
<dbReference type="eggNOG" id="KOG1155">
    <property type="taxonomic scope" value="Eukaryota"/>
</dbReference>
<dbReference type="Pfam" id="PF13181">
    <property type="entry name" value="TPR_8"/>
    <property type="match status" value="2"/>
</dbReference>
<keyword evidence="1" id="KW-0132">Cell division</keyword>
<evidence type="ECO:0000256" key="1">
    <source>
        <dbReference type="ARBA" id="ARBA00022618"/>
    </source>
</evidence>
<dbReference type="InterPro" id="IPR007192">
    <property type="entry name" value="APC8"/>
</dbReference>
<dbReference type="PANTHER" id="PTHR12558:SF10">
    <property type="entry name" value="CELL DIVISION CYCLE PROTEIN 23 HOMOLOG"/>
    <property type="match status" value="1"/>
</dbReference>
<dbReference type="GO" id="GO:0005680">
    <property type="term" value="C:anaphase-promoting complex"/>
    <property type="evidence" value="ECO:0007669"/>
    <property type="project" value="InterPro"/>
</dbReference>
<dbReference type="KEGG" id="tet:TTHERM_00736470"/>
<evidence type="ECO:0000256" key="6">
    <source>
        <dbReference type="ARBA" id="ARBA00023306"/>
    </source>
</evidence>
<dbReference type="EMBL" id="GG662786">
    <property type="protein sequence ID" value="EAR91352.1"/>
    <property type="molecule type" value="Genomic_DNA"/>
</dbReference>
<dbReference type="InterPro" id="IPR019734">
    <property type="entry name" value="TPR_rpt"/>
</dbReference>
<feature type="compositionally biased region" description="Low complexity" evidence="8">
    <location>
        <begin position="642"/>
        <end position="663"/>
    </location>
</feature>
<dbReference type="Pfam" id="PF13414">
    <property type="entry name" value="TPR_11"/>
    <property type="match status" value="1"/>
</dbReference>
<dbReference type="AlphaFoldDB" id="Q231U8"/>
<dbReference type="InParanoid" id="Q231U8"/>
<feature type="domain" description="Cdc23" evidence="9">
    <location>
        <begin position="31"/>
        <end position="285"/>
    </location>
</feature>
<dbReference type="GeneID" id="7823306"/>
<keyword evidence="3" id="KW-0498">Mitosis</keyword>
<feature type="repeat" description="TPR" evidence="7">
    <location>
        <begin position="414"/>
        <end position="447"/>
    </location>
</feature>
<dbReference type="RefSeq" id="XP_001011597.1">
    <property type="nucleotide sequence ID" value="XM_001011597.1"/>
</dbReference>
<dbReference type="OMA" id="HEFMEQK"/>
<dbReference type="GO" id="GO:0051301">
    <property type="term" value="P:cell division"/>
    <property type="evidence" value="ECO:0007669"/>
    <property type="project" value="UniProtKB-KW"/>
</dbReference>
<dbReference type="SUPFAM" id="SSF48452">
    <property type="entry name" value="TPR-like"/>
    <property type="match status" value="2"/>
</dbReference>
<evidence type="ECO:0000256" key="5">
    <source>
        <dbReference type="ARBA" id="ARBA00022803"/>
    </source>
</evidence>
<evidence type="ECO:0000256" key="2">
    <source>
        <dbReference type="ARBA" id="ARBA00022737"/>
    </source>
</evidence>
<dbReference type="Gene3D" id="1.25.40.10">
    <property type="entry name" value="Tetratricopeptide repeat domain"/>
    <property type="match status" value="2"/>
</dbReference>
<feature type="repeat" description="TPR" evidence="7">
    <location>
        <begin position="278"/>
        <end position="311"/>
    </location>
</feature>
<feature type="repeat" description="TPR" evidence="7">
    <location>
        <begin position="346"/>
        <end position="379"/>
    </location>
</feature>
<accession>Q231U8</accession>
<evidence type="ECO:0000313" key="10">
    <source>
        <dbReference type="EMBL" id="EAR91352.1"/>
    </source>
</evidence>
<sequence length="678" mass="80152">MQHNQQPNIFEQPNYFYQDKIFVKLPNLEVLRAELRYASQYLSAHKLYHSAKWASELLLGVTKQSEIQDSVLLNNFIISNIDSNYKFAKVYQEPSDETFEALLVARNLFDLREFKKCAHILKDYAQNPKYQQCIFLYYYALYMAGEIRKEEEMFEEEQSSKRVVNPELSLIYRDLDQMYKKGDLCDVNRYLYGLVLKDQERTEEARQVFLGVLNDFPCFWSAWIELCKLIQTEDIKFLDFKEHWMKNFFYSSFCLEKHKSNICIEINYGLLCFFKNSNYLINQIAHYFYNSQDFDISLEWFEKLVEIDPFRYENMDTYSNILYIKENQGELANLALRCFYNNKYATETCCVVGNYYSLMGEHLKAVNYFRKALRLDRNCLAAWTLMGHEYLEMKNIPGAIEAYRNAVEIDPKDFRAWYGLGQTYELQSMNHYALYYFTRAVMSRPKDSRMWNAMGNCYEKLNKKNEATRCYERAENGKDKEGIALFQMGKLYDLMGFEERAIQCFEENLKRKDEEETVDKELGECLLMLANHHKKKLNFEKAHFYARRLLDINGAERDEANQIIHEINQMMNQQQVYQQKQTQQIQQQQIYQQAGGFLPKYGQQASGLKGFSVSSTVQQPIPGQPQIPNLILQQQHLTPQQQQQQQLLQQSSSASSANSSQQQNKYIPNITGFNLSEF</sequence>
<dbReference type="PROSITE" id="PS50005">
    <property type="entry name" value="TPR"/>
    <property type="match status" value="4"/>
</dbReference>
<proteinExistence type="predicted"/>
<evidence type="ECO:0000256" key="3">
    <source>
        <dbReference type="ARBA" id="ARBA00022776"/>
    </source>
</evidence>
<evidence type="ECO:0000256" key="7">
    <source>
        <dbReference type="PROSITE-ProRule" id="PRU00339"/>
    </source>
</evidence>
<dbReference type="GO" id="GO:0031145">
    <property type="term" value="P:anaphase-promoting complex-dependent catabolic process"/>
    <property type="evidence" value="ECO:0007669"/>
    <property type="project" value="TreeGrafter"/>
</dbReference>
<dbReference type="GO" id="GO:0045842">
    <property type="term" value="P:positive regulation of mitotic metaphase/anaphase transition"/>
    <property type="evidence" value="ECO:0007669"/>
    <property type="project" value="TreeGrafter"/>
</dbReference>
<dbReference type="STRING" id="312017.Q231U8"/>
<reference evidence="11" key="1">
    <citation type="journal article" date="2006" name="PLoS Biol.">
        <title>Macronuclear genome sequence of the ciliate Tetrahymena thermophila, a model eukaryote.</title>
        <authorList>
            <person name="Eisen J.A."/>
            <person name="Coyne R.S."/>
            <person name="Wu M."/>
            <person name="Wu D."/>
            <person name="Thiagarajan M."/>
            <person name="Wortman J.R."/>
            <person name="Badger J.H."/>
            <person name="Ren Q."/>
            <person name="Amedeo P."/>
            <person name="Jones K.M."/>
            <person name="Tallon L.J."/>
            <person name="Delcher A.L."/>
            <person name="Salzberg S.L."/>
            <person name="Silva J.C."/>
            <person name="Haas B.J."/>
            <person name="Majoros W.H."/>
            <person name="Farzad M."/>
            <person name="Carlton J.M."/>
            <person name="Smith R.K. Jr."/>
            <person name="Garg J."/>
            <person name="Pearlman R.E."/>
            <person name="Karrer K.M."/>
            <person name="Sun L."/>
            <person name="Manning G."/>
            <person name="Elde N.C."/>
            <person name="Turkewitz A.P."/>
            <person name="Asai D.J."/>
            <person name="Wilkes D.E."/>
            <person name="Wang Y."/>
            <person name="Cai H."/>
            <person name="Collins K."/>
            <person name="Stewart B.A."/>
            <person name="Lee S.R."/>
            <person name="Wilamowska K."/>
            <person name="Weinberg Z."/>
            <person name="Ruzzo W.L."/>
            <person name="Wloga D."/>
            <person name="Gaertig J."/>
            <person name="Frankel J."/>
            <person name="Tsao C.-C."/>
            <person name="Gorovsky M.A."/>
            <person name="Keeling P.J."/>
            <person name="Waller R.F."/>
            <person name="Patron N.J."/>
            <person name="Cherry J.M."/>
            <person name="Stover N.A."/>
            <person name="Krieger C.J."/>
            <person name="del Toro C."/>
            <person name="Ryder H.F."/>
            <person name="Williamson S.C."/>
            <person name="Barbeau R.A."/>
            <person name="Hamilton E.P."/>
            <person name="Orias E."/>
        </authorList>
    </citation>
    <scope>NUCLEOTIDE SEQUENCE [LARGE SCALE GENOMIC DNA]</scope>
    <source>
        <strain evidence="11">SB210</strain>
    </source>
</reference>
<keyword evidence="5 7" id="KW-0802">TPR repeat</keyword>
<dbReference type="InterPro" id="IPR011990">
    <property type="entry name" value="TPR-like_helical_dom_sf"/>
</dbReference>
<dbReference type="PANTHER" id="PTHR12558">
    <property type="entry name" value="CELL DIVISION CYCLE 16,23,27"/>
    <property type="match status" value="1"/>
</dbReference>
<dbReference type="HOGENOM" id="CLU_018320_2_1_1"/>
<dbReference type="SMART" id="SM00028">
    <property type="entry name" value="TPR"/>
    <property type="match status" value="7"/>
</dbReference>
<protein>
    <submittedName>
        <fullName evidence="10">Anaphase promoting complex subunit 8/cdc23</fullName>
    </submittedName>
</protein>
<keyword evidence="2" id="KW-0677">Repeat</keyword>
<keyword evidence="11" id="KW-1185">Reference proteome</keyword>
<evidence type="ECO:0000256" key="4">
    <source>
        <dbReference type="ARBA" id="ARBA00022786"/>
    </source>
</evidence>
<dbReference type="Proteomes" id="UP000009168">
    <property type="component" value="Unassembled WGS sequence"/>
</dbReference>